<keyword evidence="2" id="KW-1185">Reference proteome</keyword>
<dbReference type="EMBL" id="JAPHNI010000614">
    <property type="protein sequence ID" value="KAJ8109439.1"/>
    <property type="molecule type" value="Genomic_DNA"/>
</dbReference>
<accession>A0ACC2I357</accession>
<dbReference type="Proteomes" id="UP001153331">
    <property type="component" value="Unassembled WGS sequence"/>
</dbReference>
<comment type="caution">
    <text evidence="1">The sequence shown here is derived from an EMBL/GenBank/DDBJ whole genome shotgun (WGS) entry which is preliminary data.</text>
</comment>
<name>A0ACC2I357_9PLEO</name>
<sequence>MDFSQLHRVLGPKVSGTMNLHEATLTQPLNFFTMTSSIVSVVGTATQASYSAANSFHDAFARFRLAQGLPACGFASSCDDIQRSLLRNSVCGTSEPELVKLLDAAFTALPQLNDRFDALAGAHLLVGLEPSKIYEADKKGVGMDFAWSADPRFGRVVQAIQDHYADQ</sequence>
<evidence type="ECO:0000313" key="1">
    <source>
        <dbReference type="EMBL" id="KAJ8109439.1"/>
    </source>
</evidence>
<organism evidence="1 2">
    <name type="scientific">Boeremia exigua</name>
    <dbReference type="NCBI Taxonomy" id="749465"/>
    <lineage>
        <taxon>Eukaryota</taxon>
        <taxon>Fungi</taxon>
        <taxon>Dikarya</taxon>
        <taxon>Ascomycota</taxon>
        <taxon>Pezizomycotina</taxon>
        <taxon>Dothideomycetes</taxon>
        <taxon>Pleosporomycetidae</taxon>
        <taxon>Pleosporales</taxon>
        <taxon>Pleosporineae</taxon>
        <taxon>Didymellaceae</taxon>
        <taxon>Boeremia</taxon>
    </lineage>
</organism>
<protein>
    <submittedName>
        <fullName evidence="1">Uncharacterized protein</fullName>
    </submittedName>
</protein>
<proteinExistence type="predicted"/>
<reference evidence="1" key="1">
    <citation type="submission" date="2022-11" db="EMBL/GenBank/DDBJ databases">
        <title>Genome Sequence of Boeremia exigua.</title>
        <authorList>
            <person name="Buettner E."/>
        </authorList>
    </citation>
    <scope>NUCLEOTIDE SEQUENCE</scope>
    <source>
        <strain evidence="1">CU02</strain>
    </source>
</reference>
<gene>
    <name evidence="1" type="ORF">OPT61_g7460</name>
</gene>
<evidence type="ECO:0000313" key="2">
    <source>
        <dbReference type="Proteomes" id="UP001153331"/>
    </source>
</evidence>